<reference evidence="1" key="2">
    <citation type="submission" date="2020-05" db="UniProtKB">
        <authorList>
            <consortium name="EnsemblMetazoa"/>
        </authorList>
    </citation>
    <scope>IDENTIFICATION</scope>
    <source>
        <strain evidence="1">WRAIR2</strain>
    </source>
</reference>
<accession>A0A182NW04</accession>
<keyword evidence="2" id="KW-1185">Reference proteome</keyword>
<evidence type="ECO:0000313" key="2">
    <source>
        <dbReference type="Proteomes" id="UP000075884"/>
    </source>
</evidence>
<organism evidence="1 2">
    <name type="scientific">Anopheles dirus</name>
    <dbReference type="NCBI Taxonomy" id="7168"/>
    <lineage>
        <taxon>Eukaryota</taxon>
        <taxon>Metazoa</taxon>
        <taxon>Ecdysozoa</taxon>
        <taxon>Arthropoda</taxon>
        <taxon>Hexapoda</taxon>
        <taxon>Insecta</taxon>
        <taxon>Pterygota</taxon>
        <taxon>Neoptera</taxon>
        <taxon>Endopterygota</taxon>
        <taxon>Diptera</taxon>
        <taxon>Nematocera</taxon>
        <taxon>Culicoidea</taxon>
        <taxon>Culicidae</taxon>
        <taxon>Anophelinae</taxon>
        <taxon>Anopheles</taxon>
    </lineage>
</organism>
<proteinExistence type="predicted"/>
<sequence>MQTVLADMVPQTYSTNNNDVKQVHRTNILNQTDNNLFPQERNTIHSCCRWMQRTKPWKTLEDEIRLPRKSSSIVFKLVESYSRSIY</sequence>
<dbReference type="AlphaFoldDB" id="A0A182NW04"/>
<dbReference type="Proteomes" id="UP000075884">
    <property type="component" value="Unassembled WGS sequence"/>
</dbReference>
<evidence type="ECO:0000313" key="1">
    <source>
        <dbReference type="EnsemblMetazoa" id="ADIR014092-PA"/>
    </source>
</evidence>
<reference evidence="2" key="1">
    <citation type="submission" date="2013-03" db="EMBL/GenBank/DDBJ databases">
        <title>The Genome Sequence of Anopheles dirus WRAIR2.</title>
        <authorList>
            <consortium name="The Broad Institute Genomics Platform"/>
            <person name="Neafsey D.E."/>
            <person name="Walton C."/>
            <person name="Walker B."/>
            <person name="Young S.K."/>
            <person name="Zeng Q."/>
            <person name="Gargeya S."/>
            <person name="Fitzgerald M."/>
            <person name="Haas B."/>
            <person name="Abouelleil A."/>
            <person name="Allen A.W."/>
            <person name="Alvarado L."/>
            <person name="Arachchi H.M."/>
            <person name="Berlin A.M."/>
            <person name="Chapman S.B."/>
            <person name="Gainer-Dewar J."/>
            <person name="Goldberg J."/>
            <person name="Griggs A."/>
            <person name="Gujja S."/>
            <person name="Hansen M."/>
            <person name="Howarth C."/>
            <person name="Imamovic A."/>
            <person name="Ireland A."/>
            <person name="Larimer J."/>
            <person name="McCowan C."/>
            <person name="Murphy C."/>
            <person name="Pearson M."/>
            <person name="Poon T.W."/>
            <person name="Priest M."/>
            <person name="Roberts A."/>
            <person name="Saif S."/>
            <person name="Shea T."/>
            <person name="Sisk P."/>
            <person name="Sykes S."/>
            <person name="Wortman J."/>
            <person name="Nusbaum C."/>
            <person name="Birren B."/>
        </authorList>
    </citation>
    <scope>NUCLEOTIDE SEQUENCE [LARGE SCALE GENOMIC DNA]</scope>
    <source>
        <strain evidence="2">WRAIR2</strain>
    </source>
</reference>
<protein>
    <submittedName>
        <fullName evidence="1">Uncharacterized protein</fullName>
    </submittedName>
</protein>
<dbReference type="VEuPathDB" id="VectorBase:ADIR014092"/>
<dbReference type="EnsemblMetazoa" id="ADIR014092-RA">
    <property type="protein sequence ID" value="ADIR014092-PA"/>
    <property type="gene ID" value="ADIR014092"/>
</dbReference>
<name>A0A182NW04_9DIPT</name>